<dbReference type="AlphaFoldDB" id="A0A4Y2H4L3"/>
<accession>A0A4Y2H4L3</accession>
<evidence type="ECO:0000313" key="2">
    <source>
        <dbReference type="Proteomes" id="UP000499080"/>
    </source>
</evidence>
<proteinExistence type="predicted"/>
<name>A0A4Y2H4L3_ARAVE</name>
<dbReference type="EMBL" id="BGPR01001708">
    <property type="protein sequence ID" value="GBM59965.1"/>
    <property type="molecule type" value="Genomic_DNA"/>
</dbReference>
<dbReference type="Proteomes" id="UP000499080">
    <property type="component" value="Unassembled WGS sequence"/>
</dbReference>
<keyword evidence="2" id="KW-1185">Reference proteome</keyword>
<evidence type="ECO:0000313" key="1">
    <source>
        <dbReference type="EMBL" id="GBM59965.1"/>
    </source>
</evidence>
<organism evidence="1 2">
    <name type="scientific">Araneus ventricosus</name>
    <name type="common">Orbweaver spider</name>
    <name type="synonym">Epeira ventricosa</name>
    <dbReference type="NCBI Taxonomy" id="182803"/>
    <lineage>
        <taxon>Eukaryota</taxon>
        <taxon>Metazoa</taxon>
        <taxon>Ecdysozoa</taxon>
        <taxon>Arthropoda</taxon>
        <taxon>Chelicerata</taxon>
        <taxon>Arachnida</taxon>
        <taxon>Araneae</taxon>
        <taxon>Araneomorphae</taxon>
        <taxon>Entelegynae</taxon>
        <taxon>Araneoidea</taxon>
        <taxon>Araneidae</taxon>
        <taxon>Araneus</taxon>
    </lineage>
</organism>
<sequence length="167" mass="18981">MKLLSFLEKFQKRFWSFSMMAELQALWDPLADITVIQQSCVPADSVCHPWTDGEFQIVDHEIRPIGWIFLNINVGKIDHLMPKVGICTQLPYSLILGFHWQQQVQARCIYDPNGSLCTSRPSVLLLYECIQTSRPSISCISSKELLLSSLDDISLPVEAPSLFHTDV</sequence>
<protein>
    <submittedName>
        <fullName evidence="1">Uncharacterized protein</fullName>
    </submittedName>
</protein>
<reference evidence="1 2" key="1">
    <citation type="journal article" date="2019" name="Sci. Rep.">
        <title>Orb-weaving spider Araneus ventricosus genome elucidates the spidroin gene catalogue.</title>
        <authorList>
            <person name="Kono N."/>
            <person name="Nakamura H."/>
            <person name="Ohtoshi R."/>
            <person name="Moran D.A.P."/>
            <person name="Shinohara A."/>
            <person name="Yoshida Y."/>
            <person name="Fujiwara M."/>
            <person name="Mori M."/>
            <person name="Tomita M."/>
            <person name="Arakawa K."/>
        </authorList>
    </citation>
    <scope>NUCLEOTIDE SEQUENCE [LARGE SCALE GENOMIC DNA]</scope>
</reference>
<dbReference type="OrthoDB" id="7471944at2759"/>
<comment type="caution">
    <text evidence="1">The sequence shown here is derived from an EMBL/GenBank/DDBJ whole genome shotgun (WGS) entry which is preliminary data.</text>
</comment>
<gene>
    <name evidence="1" type="ORF">AVEN_178215_1</name>
</gene>